<feature type="domain" description="HTH cro/C1-type" evidence="1">
    <location>
        <begin position="16"/>
        <end position="41"/>
    </location>
</feature>
<evidence type="ECO:0000259" key="1">
    <source>
        <dbReference type="PROSITE" id="PS50943"/>
    </source>
</evidence>
<reference evidence="3" key="1">
    <citation type="submission" date="2016-07" db="EMBL/GenBank/DDBJ databases">
        <authorList>
            <person name="Florea S."/>
            <person name="Webb J.S."/>
            <person name="Jaromczyk J."/>
            <person name="Schardl C.L."/>
        </authorList>
    </citation>
    <scope>NUCLEOTIDE SEQUENCE [LARGE SCALE GENOMIC DNA]</scope>
    <source>
        <strain evidence="3">1YdBTEX2</strain>
    </source>
</reference>
<dbReference type="GO" id="GO:0003677">
    <property type="term" value="F:DNA binding"/>
    <property type="evidence" value="ECO:0007669"/>
    <property type="project" value="InterPro"/>
</dbReference>
<gene>
    <name evidence="2" type="ORF">PVE_R2G0276</name>
</gene>
<dbReference type="SUPFAM" id="SSF47413">
    <property type="entry name" value="lambda repressor-like DNA-binding domains"/>
    <property type="match status" value="1"/>
</dbReference>
<proteinExistence type="predicted"/>
<organism evidence="2 3">
    <name type="scientific">Pseudomonas veronii 1YdBTEX2</name>
    <dbReference type="NCBI Taxonomy" id="1295141"/>
    <lineage>
        <taxon>Bacteria</taxon>
        <taxon>Pseudomonadati</taxon>
        <taxon>Pseudomonadota</taxon>
        <taxon>Gammaproteobacteria</taxon>
        <taxon>Pseudomonadales</taxon>
        <taxon>Pseudomonadaceae</taxon>
        <taxon>Pseudomonas</taxon>
    </lineage>
</organism>
<evidence type="ECO:0000313" key="2">
    <source>
        <dbReference type="EMBL" id="SBW84305.1"/>
    </source>
</evidence>
<dbReference type="InterPro" id="IPR001387">
    <property type="entry name" value="Cro/C1-type_HTH"/>
</dbReference>
<dbReference type="AlphaFoldDB" id="A0A1D3K7S4"/>
<dbReference type="Proteomes" id="UP000245431">
    <property type="component" value="Chromosome PVE_r2"/>
</dbReference>
<sequence length="129" mass="14147">MKKKSTSKKHRPFNALREARNKLGLSQLELAIEFDVARTTIITAEKSSPRPWMTIACLGLASLKFVDQGVKALSGESFSSLRERLGLTPSSLGLKLGFAESTIMTWERTSPPMWAHPAMIGLTVLSMVG</sequence>
<protein>
    <recommendedName>
        <fullName evidence="1">HTH cro/C1-type domain-containing protein</fullName>
    </recommendedName>
</protein>
<name>A0A1D3K7S4_PSEVE</name>
<accession>A0A1D3K7S4</accession>
<dbReference type="InterPro" id="IPR010982">
    <property type="entry name" value="Lambda_DNA-bd_dom_sf"/>
</dbReference>
<dbReference type="PROSITE" id="PS50943">
    <property type="entry name" value="HTH_CROC1"/>
    <property type="match status" value="1"/>
</dbReference>
<dbReference type="EMBL" id="LT599584">
    <property type="protein sequence ID" value="SBW84305.1"/>
    <property type="molecule type" value="Genomic_DNA"/>
</dbReference>
<evidence type="ECO:0000313" key="3">
    <source>
        <dbReference type="Proteomes" id="UP000245431"/>
    </source>
</evidence>
<dbReference type="Gene3D" id="1.10.260.40">
    <property type="entry name" value="lambda repressor-like DNA-binding domains"/>
    <property type="match status" value="1"/>
</dbReference>
<dbReference type="CDD" id="cd00093">
    <property type="entry name" value="HTH_XRE"/>
    <property type="match status" value="1"/>
</dbReference>